<dbReference type="Proteomes" id="UP000031594">
    <property type="component" value="Unassembled WGS sequence"/>
</dbReference>
<dbReference type="NCBIfam" id="TIGR00536">
    <property type="entry name" value="hemK_fam"/>
    <property type="match status" value="1"/>
</dbReference>
<dbReference type="InterPro" id="IPR019874">
    <property type="entry name" value="RF_methyltr_PrmC"/>
</dbReference>
<comment type="catalytic activity">
    <reaction evidence="4">
        <text>L-glutaminyl-[peptide chain release factor] + S-adenosyl-L-methionine = N(5)-methyl-L-glutaminyl-[peptide chain release factor] + S-adenosyl-L-homocysteine + H(+)</text>
        <dbReference type="Rhea" id="RHEA:42896"/>
        <dbReference type="Rhea" id="RHEA-COMP:10271"/>
        <dbReference type="Rhea" id="RHEA-COMP:10272"/>
        <dbReference type="ChEBI" id="CHEBI:15378"/>
        <dbReference type="ChEBI" id="CHEBI:30011"/>
        <dbReference type="ChEBI" id="CHEBI:57856"/>
        <dbReference type="ChEBI" id="CHEBI:59789"/>
        <dbReference type="ChEBI" id="CHEBI:61891"/>
        <dbReference type="EC" id="2.1.1.297"/>
    </reaction>
</comment>
<evidence type="ECO:0000256" key="1">
    <source>
        <dbReference type="ARBA" id="ARBA00022603"/>
    </source>
</evidence>
<evidence type="ECO:0000313" key="8">
    <source>
        <dbReference type="EMBL" id="QDQ41832.1"/>
    </source>
</evidence>
<dbReference type="GO" id="GO:0032259">
    <property type="term" value="P:methylation"/>
    <property type="evidence" value="ECO:0007669"/>
    <property type="project" value="UniProtKB-KW"/>
</dbReference>
<evidence type="ECO:0000256" key="4">
    <source>
        <dbReference type="HAMAP-Rule" id="MF_02126"/>
    </source>
</evidence>
<name>A0A0C1RUX7_9BACT</name>
<comment type="function">
    <text evidence="4">Methylates the class 1 translation termination release factors RF1/PrfA and RF2/PrfB on the glutamine residue of the universally conserved GGQ motif.</text>
</comment>
<reference evidence="10" key="3">
    <citation type="submission" date="2019-03" db="EMBL/GenBank/DDBJ databases">
        <title>Complete genome of Methylacidiphilum kamchatkense Kam1.</title>
        <authorList>
            <person name="Kruse T."/>
            <person name="Murarilal Ratnadevi C."/>
            <person name="Erikstad H.-A."/>
            <person name="Birkeland N.-K."/>
        </authorList>
    </citation>
    <scope>NUCLEOTIDE SEQUENCE [LARGE SCALE GENOMIC DNA]</scope>
    <source>
        <strain evidence="10">kam1</strain>
    </source>
</reference>
<evidence type="ECO:0000313" key="7">
    <source>
        <dbReference type="EMBL" id="KIE58766.1"/>
    </source>
</evidence>
<dbReference type="KEGG" id="mkc:kam1_584"/>
<feature type="binding site" evidence="4">
    <location>
        <position position="184"/>
    </location>
    <ligand>
        <name>S-adenosyl-L-methionine</name>
        <dbReference type="ChEBI" id="CHEBI:59789"/>
    </ligand>
</feature>
<dbReference type="GO" id="GO:0102559">
    <property type="term" value="F:peptide chain release factor N(5)-glutamine methyltransferase activity"/>
    <property type="evidence" value="ECO:0007669"/>
    <property type="project" value="UniProtKB-EC"/>
</dbReference>
<accession>A0A0C1RUX7</accession>
<feature type="binding site" evidence="4">
    <location>
        <position position="143"/>
    </location>
    <ligand>
        <name>S-adenosyl-L-methionine</name>
        <dbReference type="ChEBI" id="CHEBI:59789"/>
    </ligand>
</feature>
<dbReference type="Gene3D" id="3.40.50.150">
    <property type="entry name" value="Vaccinia Virus protein VP39"/>
    <property type="match status" value="1"/>
</dbReference>
<keyword evidence="2 4" id="KW-0808">Transferase</keyword>
<dbReference type="Pfam" id="PF17827">
    <property type="entry name" value="PrmC_N"/>
    <property type="match status" value="1"/>
</dbReference>
<feature type="domain" description="Methyltransferase" evidence="5">
    <location>
        <begin position="115"/>
        <end position="184"/>
    </location>
</feature>
<dbReference type="InterPro" id="IPR050320">
    <property type="entry name" value="N5-glutamine_MTase"/>
</dbReference>
<comment type="caution">
    <text evidence="4">Lacks conserved residue(s) required for the propagation of feature annotation.</text>
</comment>
<reference evidence="8" key="2">
    <citation type="journal article" date="2019" name="BMC Genomics">
        <title>Complete genome sequence analysis of the thermoacidophilic verrucomicrobial methanotroph 'Candidatus Methylacidiphilum kamchatkense' strain Kam1 and comparison with its closest relatives.</title>
        <authorList>
            <person name="Kruse T."/>
            <person name="Ratnadevi C.M."/>
            <person name="Erikstad H.A."/>
            <person name="Birkeland N.K."/>
        </authorList>
    </citation>
    <scope>NUCLEOTIDE SEQUENCE</scope>
    <source>
        <strain evidence="8">Kam1</strain>
    </source>
</reference>
<dbReference type="AlphaFoldDB" id="A0A0C1RUX7"/>
<dbReference type="STRING" id="1202785.A946_04930"/>
<organism evidence="8 10">
    <name type="scientific">Methylacidiphilum kamchatkense Kam1</name>
    <dbReference type="NCBI Taxonomy" id="1202785"/>
    <lineage>
        <taxon>Bacteria</taxon>
        <taxon>Pseudomonadati</taxon>
        <taxon>Verrucomicrobiota</taxon>
        <taxon>Methylacidiphilae</taxon>
        <taxon>Methylacidiphilales</taxon>
        <taxon>Methylacidiphilaceae</taxon>
        <taxon>Methylacidiphilum (ex Ratnadevi et al. 2023)</taxon>
    </lineage>
</organism>
<dbReference type="InterPro" id="IPR029063">
    <property type="entry name" value="SAM-dependent_MTases_sf"/>
</dbReference>
<dbReference type="EMBL" id="CP037899">
    <property type="protein sequence ID" value="QDQ41832.1"/>
    <property type="molecule type" value="Genomic_DNA"/>
</dbReference>
<feature type="binding site" evidence="4">
    <location>
        <begin position="120"/>
        <end position="124"/>
    </location>
    <ligand>
        <name>S-adenosyl-L-methionine</name>
        <dbReference type="ChEBI" id="CHEBI:59789"/>
    </ligand>
</feature>
<dbReference type="EC" id="2.1.1.297" evidence="4"/>
<dbReference type="CDD" id="cd02440">
    <property type="entry name" value="AdoMet_MTases"/>
    <property type="match status" value="1"/>
</dbReference>
<protein>
    <recommendedName>
        <fullName evidence="4">Release factor glutamine methyltransferase</fullName>
        <shortName evidence="4">RF MTase</shortName>
        <ecNumber evidence="4">2.1.1.297</ecNumber>
    </recommendedName>
    <alternativeName>
        <fullName evidence="4">N5-glutamine methyltransferase PrmC</fullName>
    </alternativeName>
    <alternativeName>
        <fullName evidence="4">Protein-(glutamine-N5) MTase PrmC</fullName>
    </alternativeName>
    <alternativeName>
        <fullName evidence="4">Protein-glutamine N-methyltransferase PrmC</fullName>
    </alternativeName>
</protein>
<dbReference type="PANTHER" id="PTHR18895:SF74">
    <property type="entry name" value="MTRF1L RELEASE FACTOR GLUTAMINE METHYLTRANSFERASE"/>
    <property type="match status" value="1"/>
</dbReference>
<dbReference type="NCBIfam" id="TIGR03534">
    <property type="entry name" value="RF_mod_PrmC"/>
    <property type="match status" value="1"/>
</dbReference>
<dbReference type="OrthoDB" id="9800643at2"/>
<dbReference type="RefSeq" id="WP_039721221.1">
    <property type="nucleotide sequence ID" value="NZ_CP037899.1"/>
</dbReference>
<dbReference type="Pfam" id="PF13847">
    <property type="entry name" value="Methyltransf_31"/>
    <property type="match status" value="1"/>
</dbReference>
<dbReference type="InterPro" id="IPR040758">
    <property type="entry name" value="PrmC_N"/>
</dbReference>
<feature type="domain" description="Release factor glutamine methyltransferase N-terminal" evidence="6">
    <location>
        <begin position="6"/>
        <end position="76"/>
    </location>
</feature>
<dbReference type="InterPro" id="IPR025714">
    <property type="entry name" value="Methyltranfer_dom"/>
</dbReference>
<reference evidence="7 9" key="1">
    <citation type="submission" date="2014-08" db="EMBL/GenBank/DDBJ databases">
        <title>Methylacidiphilum kamchatkense strain Kam1 draft genome sequence.</title>
        <authorList>
            <person name="Birkeland N.-K."/>
            <person name="Erikstad H.A."/>
        </authorList>
    </citation>
    <scope>NUCLEOTIDE SEQUENCE [LARGE SCALE GENOMIC DNA]</scope>
    <source>
        <strain evidence="7 9">Kam1</strain>
    </source>
</reference>
<evidence type="ECO:0000256" key="2">
    <source>
        <dbReference type="ARBA" id="ARBA00022679"/>
    </source>
</evidence>
<dbReference type="SUPFAM" id="SSF53335">
    <property type="entry name" value="S-adenosyl-L-methionine-dependent methyltransferases"/>
    <property type="match status" value="1"/>
</dbReference>
<gene>
    <name evidence="4" type="primary">prmC</name>
    <name evidence="7" type="ORF">A946_04930</name>
    <name evidence="8" type="ORF">kam1_584</name>
</gene>
<dbReference type="Gene3D" id="1.10.8.10">
    <property type="entry name" value="DNA helicase RuvA subunit, C-terminal domain"/>
    <property type="match status" value="1"/>
</dbReference>
<comment type="similarity">
    <text evidence="4">Belongs to the protein N5-glutamine methyltransferase family. PrmC subfamily.</text>
</comment>
<dbReference type="PANTHER" id="PTHR18895">
    <property type="entry name" value="HEMK METHYLTRANSFERASE"/>
    <property type="match status" value="1"/>
</dbReference>
<evidence type="ECO:0000313" key="9">
    <source>
        <dbReference type="Proteomes" id="UP000031594"/>
    </source>
</evidence>
<dbReference type="HAMAP" id="MF_02126">
    <property type="entry name" value="RF_methyltr_PrmC"/>
    <property type="match status" value="1"/>
</dbReference>
<evidence type="ECO:0000256" key="3">
    <source>
        <dbReference type="ARBA" id="ARBA00022691"/>
    </source>
</evidence>
<keyword evidence="1 4" id="KW-0489">Methyltransferase</keyword>
<evidence type="ECO:0000313" key="10">
    <source>
        <dbReference type="Proteomes" id="UP000315925"/>
    </source>
</evidence>
<evidence type="ECO:0000259" key="6">
    <source>
        <dbReference type="Pfam" id="PF17827"/>
    </source>
</evidence>
<sequence>MIESRQLFKKALAYLEGKNIDSPRLSCELIFSDTLQIDRLALYTTPSFSLESKTADLIWERVERRARGEPVAYILGYSLFYGEKFCISPAVLIPRPETEFVVESAMELLPRLTGPILDIGTGSGVIAVTLAQAYPNLSFYGTDICSKALQIAEKNKKNLKNLFFYQDDLLNKAPCDFFELMIANLPYLPSEIIPQLSPEIQFEPRIALDGGKDGLELIRKFIPQAKNRCRYLILEIGDGQFLQVKQLLVDHSFSVLQVKKDLSQMERVVIGKYRG</sequence>
<proteinExistence type="inferred from homology"/>
<dbReference type="EMBL" id="JQNX01000003">
    <property type="protein sequence ID" value="KIE58766.1"/>
    <property type="molecule type" value="Genomic_DNA"/>
</dbReference>
<keyword evidence="3 4" id="KW-0949">S-adenosyl-L-methionine</keyword>
<dbReference type="InterPro" id="IPR004556">
    <property type="entry name" value="HemK-like"/>
</dbReference>
<evidence type="ECO:0000259" key="5">
    <source>
        <dbReference type="Pfam" id="PF13847"/>
    </source>
</evidence>
<keyword evidence="9" id="KW-1185">Reference proteome</keyword>
<dbReference type="Proteomes" id="UP000315925">
    <property type="component" value="Chromosome"/>
</dbReference>